<organism evidence="14 15">
    <name type="scientific">Amphritea balenae</name>
    <dbReference type="NCBI Taxonomy" id="452629"/>
    <lineage>
        <taxon>Bacteria</taxon>
        <taxon>Pseudomonadati</taxon>
        <taxon>Pseudomonadota</taxon>
        <taxon>Gammaproteobacteria</taxon>
        <taxon>Oceanospirillales</taxon>
        <taxon>Oceanospirillaceae</taxon>
        <taxon>Amphritea</taxon>
    </lineage>
</organism>
<dbReference type="PANTHER" id="PTHR11088:SF60">
    <property type="entry name" value="TRNA DIMETHYLALLYLTRANSFERASE"/>
    <property type="match status" value="1"/>
</dbReference>
<dbReference type="Gene3D" id="1.10.20.140">
    <property type="match status" value="1"/>
</dbReference>
<dbReference type="Pfam" id="PF01715">
    <property type="entry name" value="IPPT"/>
    <property type="match status" value="1"/>
</dbReference>
<evidence type="ECO:0000256" key="6">
    <source>
        <dbReference type="ARBA" id="ARBA00022741"/>
    </source>
</evidence>
<feature type="region of interest" description="Interaction with substrate tRNA" evidence="10">
    <location>
        <begin position="51"/>
        <end position="54"/>
    </location>
</feature>
<dbReference type="EMBL" id="RQXV01000004">
    <property type="protein sequence ID" value="RRC99755.1"/>
    <property type="molecule type" value="Genomic_DNA"/>
</dbReference>
<comment type="caution">
    <text evidence="10">Lacks conserved residue(s) required for the propagation of feature annotation.</text>
</comment>
<evidence type="ECO:0000256" key="8">
    <source>
        <dbReference type="ARBA" id="ARBA00022842"/>
    </source>
</evidence>
<dbReference type="FunFam" id="1.10.20.140:FF:000001">
    <property type="entry name" value="tRNA dimethylallyltransferase"/>
    <property type="match status" value="1"/>
</dbReference>
<dbReference type="GO" id="GO:0005524">
    <property type="term" value="F:ATP binding"/>
    <property type="evidence" value="ECO:0007669"/>
    <property type="project" value="UniProtKB-UniRule"/>
</dbReference>
<dbReference type="RefSeq" id="WP_124925945.1">
    <property type="nucleotide sequence ID" value="NZ_BMOH01000006.1"/>
</dbReference>
<evidence type="ECO:0000256" key="7">
    <source>
        <dbReference type="ARBA" id="ARBA00022840"/>
    </source>
</evidence>
<keyword evidence="5 10" id="KW-0819">tRNA processing</keyword>
<gene>
    <name evidence="10 14" type="primary">miaA</name>
    <name evidence="14" type="ORF">EHS89_09725</name>
</gene>
<accession>A0A3P1ST23</accession>
<dbReference type="Gene3D" id="3.40.50.300">
    <property type="entry name" value="P-loop containing nucleotide triphosphate hydrolases"/>
    <property type="match status" value="1"/>
</dbReference>
<feature type="binding site" evidence="10">
    <location>
        <begin position="28"/>
        <end position="33"/>
    </location>
    <ligand>
        <name>substrate</name>
    </ligand>
</feature>
<feature type="site" description="Interaction with substrate tRNA" evidence="10">
    <location>
        <position position="117"/>
    </location>
</feature>
<feature type="binding site" evidence="10">
    <location>
        <begin position="26"/>
        <end position="33"/>
    </location>
    <ligand>
        <name>ATP</name>
        <dbReference type="ChEBI" id="CHEBI:30616"/>
    </ligand>
</feature>
<name>A0A3P1ST23_9GAMM</name>
<evidence type="ECO:0000256" key="9">
    <source>
        <dbReference type="ARBA" id="ARBA00049563"/>
    </source>
</evidence>
<dbReference type="InterPro" id="IPR039657">
    <property type="entry name" value="Dimethylallyltransferase"/>
</dbReference>
<dbReference type="EC" id="2.5.1.75" evidence="10"/>
<feature type="region of interest" description="Interaction with substrate tRNA" evidence="10">
    <location>
        <begin position="257"/>
        <end position="262"/>
    </location>
</feature>
<evidence type="ECO:0000256" key="4">
    <source>
        <dbReference type="ARBA" id="ARBA00022679"/>
    </source>
</evidence>
<evidence type="ECO:0000256" key="5">
    <source>
        <dbReference type="ARBA" id="ARBA00022694"/>
    </source>
</evidence>
<dbReference type="InterPro" id="IPR018022">
    <property type="entry name" value="IPT"/>
</dbReference>
<dbReference type="HAMAP" id="MF_00185">
    <property type="entry name" value="IPP_trans"/>
    <property type="match status" value="1"/>
</dbReference>
<protein>
    <recommendedName>
        <fullName evidence="10">tRNA dimethylallyltransferase</fullName>
        <ecNumber evidence="10">2.5.1.75</ecNumber>
    </recommendedName>
    <alternativeName>
        <fullName evidence="10">Dimethylallyl diphosphate:tRNA dimethylallyltransferase</fullName>
        <shortName evidence="10">DMAPP:tRNA dimethylallyltransferase</shortName>
        <shortName evidence="10">DMATase</shortName>
    </alternativeName>
    <alternativeName>
        <fullName evidence="10">Isopentenyl-diphosphate:tRNA isopentenyltransferase</fullName>
        <shortName evidence="10">IPP transferase</shortName>
        <shortName evidence="10">IPPT</shortName>
        <shortName evidence="10">IPTase</shortName>
    </alternativeName>
</protein>
<dbReference type="PANTHER" id="PTHR11088">
    <property type="entry name" value="TRNA DIMETHYLALLYLTRANSFERASE"/>
    <property type="match status" value="1"/>
</dbReference>
<evidence type="ECO:0000256" key="12">
    <source>
        <dbReference type="RuleBase" id="RU003784"/>
    </source>
</evidence>
<keyword evidence="4 10" id="KW-0808">Transferase</keyword>
<feature type="site" description="Interaction with substrate tRNA" evidence="10">
    <location>
        <position position="139"/>
    </location>
</feature>
<comment type="similarity">
    <text evidence="3 10 13">Belongs to the IPP transferase family.</text>
</comment>
<evidence type="ECO:0000313" key="14">
    <source>
        <dbReference type="EMBL" id="RRC99755.1"/>
    </source>
</evidence>
<sequence length="325" mass="37464">MTSTVCLCEASSVSEQQLPPAIFLMGPTASGKTDLAMALYDQLPCEIISVDSAMIYRQMDIGTATPDAEFLARYPHRLVDILDPAEAYSAADFRRDALAQMAEITAAGKIPLLVGGTMLYYQALLKGLAKLPQADQAIRDRLVQEAEQYGWDHLHQRLQAVDPKSAQRIHPNDPQRMQRALEVYELTGRSMTELWQEQESQRLPYDVTQLCVMPQERKTLHERIEQRFHIMLEQGFEEEVRKLWHRGDLDLNMPSMRCVGYRQMWEYFEGKWDYPTMIEKGVIATRQLAKRQVTWLRSWENLHHFETADPKLTNNALKLLEGIII</sequence>
<evidence type="ECO:0000256" key="10">
    <source>
        <dbReference type="HAMAP-Rule" id="MF_00185"/>
    </source>
</evidence>
<evidence type="ECO:0000256" key="2">
    <source>
        <dbReference type="ARBA" id="ARBA00003213"/>
    </source>
</evidence>
<evidence type="ECO:0000313" key="15">
    <source>
        <dbReference type="Proteomes" id="UP000267535"/>
    </source>
</evidence>
<proteinExistence type="inferred from homology"/>
<feature type="region of interest" description="Interaction with substrate tRNA" evidence="10">
    <location>
        <begin position="175"/>
        <end position="179"/>
    </location>
</feature>
<comment type="cofactor">
    <cofactor evidence="1 10">
        <name>Mg(2+)</name>
        <dbReference type="ChEBI" id="CHEBI:18420"/>
    </cofactor>
</comment>
<evidence type="ECO:0000256" key="11">
    <source>
        <dbReference type="RuleBase" id="RU003783"/>
    </source>
</evidence>
<dbReference type="InterPro" id="IPR027417">
    <property type="entry name" value="P-loop_NTPase"/>
</dbReference>
<keyword evidence="15" id="KW-1185">Reference proteome</keyword>
<dbReference type="SUPFAM" id="SSF52540">
    <property type="entry name" value="P-loop containing nucleoside triphosphate hydrolases"/>
    <property type="match status" value="1"/>
</dbReference>
<dbReference type="OrthoDB" id="9776390at2"/>
<reference evidence="14 15" key="1">
    <citation type="submission" date="2018-11" db="EMBL/GenBank/DDBJ databases">
        <title>The draft genome sequence of Amphritea balenae JAMM 1525T.</title>
        <authorList>
            <person name="Fang Z."/>
            <person name="Zhang Y."/>
            <person name="Han X."/>
        </authorList>
    </citation>
    <scope>NUCLEOTIDE SEQUENCE [LARGE SCALE GENOMIC DNA]</scope>
    <source>
        <strain evidence="14 15">JAMM 1525</strain>
    </source>
</reference>
<dbReference type="NCBIfam" id="TIGR00174">
    <property type="entry name" value="miaA"/>
    <property type="match status" value="1"/>
</dbReference>
<dbReference type="GO" id="GO:0006400">
    <property type="term" value="P:tRNA modification"/>
    <property type="evidence" value="ECO:0007669"/>
    <property type="project" value="TreeGrafter"/>
</dbReference>
<evidence type="ECO:0000256" key="3">
    <source>
        <dbReference type="ARBA" id="ARBA00005842"/>
    </source>
</evidence>
<keyword evidence="7 10" id="KW-0067">ATP-binding</keyword>
<comment type="function">
    <text evidence="2 10 12">Catalyzes the transfer of a dimethylallyl group onto the adenine at position 37 in tRNAs that read codons beginning with uridine, leading to the formation of N6-(dimethylallyl)adenosine (i(6)A).</text>
</comment>
<comment type="subunit">
    <text evidence="10">Monomer.</text>
</comment>
<evidence type="ECO:0000256" key="13">
    <source>
        <dbReference type="RuleBase" id="RU003785"/>
    </source>
</evidence>
<keyword evidence="8 10" id="KW-0460">Magnesium</keyword>
<comment type="caution">
    <text evidence="14">The sequence shown here is derived from an EMBL/GenBank/DDBJ whole genome shotgun (WGS) entry which is preliminary data.</text>
</comment>
<dbReference type="AlphaFoldDB" id="A0A3P1ST23"/>
<evidence type="ECO:0000256" key="1">
    <source>
        <dbReference type="ARBA" id="ARBA00001946"/>
    </source>
</evidence>
<comment type="catalytic activity">
    <reaction evidence="9 10 11">
        <text>adenosine(37) in tRNA + dimethylallyl diphosphate = N(6)-dimethylallyladenosine(37) in tRNA + diphosphate</text>
        <dbReference type="Rhea" id="RHEA:26482"/>
        <dbReference type="Rhea" id="RHEA-COMP:10162"/>
        <dbReference type="Rhea" id="RHEA-COMP:10375"/>
        <dbReference type="ChEBI" id="CHEBI:33019"/>
        <dbReference type="ChEBI" id="CHEBI:57623"/>
        <dbReference type="ChEBI" id="CHEBI:74411"/>
        <dbReference type="ChEBI" id="CHEBI:74415"/>
        <dbReference type="EC" id="2.5.1.75"/>
    </reaction>
</comment>
<dbReference type="GO" id="GO:0052381">
    <property type="term" value="F:tRNA dimethylallyltransferase activity"/>
    <property type="evidence" value="ECO:0007669"/>
    <property type="project" value="UniProtKB-UniRule"/>
</dbReference>
<keyword evidence="6 10" id="KW-0547">Nucleotide-binding</keyword>
<dbReference type="Proteomes" id="UP000267535">
    <property type="component" value="Unassembled WGS sequence"/>
</dbReference>